<proteinExistence type="predicted"/>
<keyword evidence="3" id="KW-0597">Phosphoprotein</keyword>
<dbReference type="Pfam" id="PF00550">
    <property type="entry name" value="PP-binding"/>
    <property type="match status" value="2"/>
</dbReference>
<comment type="cofactor">
    <cofactor evidence="1">
        <name>pantetheine 4'-phosphate</name>
        <dbReference type="ChEBI" id="CHEBI:47942"/>
    </cofactor>
</comment>
<dbReference type="EMBL" id="JACHJG010000002">
    <property type="protein sequence ID" value="MBB4885424.1"/>
    <property type="molecule type" value="Genomic_DNA"/>
</dbReference>
<evidence type="ECO:0000256" key="2">
    <source>
        <dbReference type="ARBA" id="ARBA00022450"/>
    </source>
</evidence>
<evidence type="ECO:0000256" key="8">
    <source>
        <dbReference type="SAM" id="MobiDB-lite"/>
    </source>
</evidence>
<feature type="region of interest" description="Disordered" evidence="8">
    <location>
        <begin position="1992"/>
        <end position="2011"/>
    </location>
</feature>
<dbReference type="Pfam" id="PF08990">
    <property type="entry name" value="Docking"/>
    <property type="match status" value="1"/>
</dbReference>
<dbReference type="PROSITE" id="PS52004">
    <property type="entry name" value="KS3_2"/>
    <property type="match status" value="2"/>
</dbReference>
<dbReference type="Gene3D" id="3.40.47.10">
    <property type="match status" value="2"/>
</dbReference>
<dbReference type="InterPro" id="IPR020841">
    <property type="entry name" value="PKS_Beta-ketoAc_synthase_dom"/>
</dbReference>
<evidence type="ECO:0000256" key="3">
    <source>
        <dbReference type="ARBA" id="ARBA00022553"/>
    </source>
</evidence>
<dbReference type="GO" id="GO:0033068">
    <property type="term" value="P:macrolide biosynthetic process"/>
    <property type="evidence" value="ECO:0007669"/>
    <property type="project" value="UniProtKB-ARBA"/>
</dbReference>
<dbReference type="SMART" id="SM01294">
    <property type="entry name" value="PKS_PP_betabranch"/>
    <property type="match status" value="1"/>
</dbReference>
<dbReference type="SMART" id="SM00827">
    <property type="entry name" value="PKS_AT"/>
    <property type="match status" value="1"/>
</dbReference>
<feature type="domain" description="Ketosynthase family 3 (KS3)" evidence="10">
    <location>
        <begin position="33"/>
        <end position="458"/>
    </location>
</feature>
<dbReference type="InterPro" id="IPR032821">
    <property type="entry name" value="PKS_assoc"/>
</dbReference>
<dbReference type="InterPro" id="IPR006162">
    <property type="entry name" value="Ppantetheine_attach_site"/>
</dbReference>
<comment type="caution">
    <text evidence="11">The sequence shown here is derived from an EMBL/GenBank/DDBJ whole genome shotgun (WGS) entry which is preliminary data.</text>
</comment>
<dbReference type="InterPro" id="IPR015083">
    <property type="entry name" value="NorB/c/GfsB-D-like_docking"/>
</dbReference>
<dbReference type="Gene3D" id="3.40.50.1820">
    <property type="entry name" value="alpha/beta hydrolase"/>
    <property type="match status" value="1"/>
</dbReference>
<dbReference type="FunFam" id="3.40.366.10:FF:000002">
    <property type="entry name" value="Probable polyketide synthase 2"/>
    <property type="match status" value="1"/>
</dbReference>
<dbReference type="SUPFAM" id="SSF47336">
    <property type="entry name" value="ACP-like"/>
    <property type="match status" value="1"/>
</dbReference>
<keyword evidence="4 11" id="KW-0808">Transferase</keyword>
<feature type="domain" description="Carrier" evidence="9">
    <location>
        <begin position="1914"/>
        <end position="1989"/>
    </location>
</feature>
<dbReference type="SMART" id="SM00824">
    <property type="entry name" value="PKS_TE"/>
    <property type="match status" value="1"/>
</dbReference>
<dbReference type="SUPFAM" id="SSF53474">
    <property type="entry name" value="alpha/beta-Hydrolases"/>
    <property type="match status" value="1"/>
</dbReference>
<dbReference type="InterPro" id="IPR014043">
    <property type="entry name" value="Acyl_transferase_dom"/>
</dbReference>
<organism evidence="11 12">
    <name type="scientific">Streptomyces netropsis</name>
    <name type="common">Streptoverticillium netropsis</name>
    <dbReference type="NCBI Taxonomy" id="55404"/>
    <lineage>
        <taxon>Bacteria</taxon>
        <taxon>Bacillati</taxon>
        <taxon>Actinomycetota</taxon>
        <taxon>Actinomycetes</taxon>
        <taxon>Kitasatosporales</taxon>
        <taxon>Streptomycetaceae</taxon>
        <taxon>Streptomyces</taxon>
    </lineage>
</organism>
<dbReference type="InterPro" id="IPR050091">
    <property type="entry name" value="PKS_NRPS_Biosynth_Enz"/>
</dbReference>
<dbReference type="SUPFAM" id="SSF55048">
    <property type="entry name" value="Probable ACP-binding domain of malonyl-CoA ACP transacylase"/>
    <property type="match status" value="1"/>
</dbReference>
<feature type="domain" description="Ketosynthase family 3 (KS3)" evidence="10">
    <location>
        <begin position="1063"/>
        <end position="1489"/>
    </location>
</feature>
<dbReference type="PROSITE" id="PS50075">
    <property type="entry name" value="CARRIER"/>
    <property type="match status" value="2"/>
</dbReference>
<dbReference type="FunFam" id="3.40.47.10:FF:000019">
    <property type="entry name" value="Polyketide synthase type I"/>
    <property type="match status" value="2"/>
</dbReference>
<dbReference type="GO" id="GO:0004312">
    <property type="term" value="F:fatty acid synthase activity"/>
    <property type="evidence" value="ECO:0007669"/>
    <property type="project" value="TreeGrafter"/>
</dbReference>
<dbReference type="PANTHER" id="PTHR43775:SF51">
    <property type="entry name" value="INACTIVE PHENOLPHTHIOCEROL SYNTHESIS POLYKETIDE SYNTHASE TYPE I PKS1-RELATED"/>
    <property type="match status" value="1"/>
</dbReference>
<dbReference type="InterPro" id="IPR014031">
    <property type="entry name" value="Ketoacyl_synth_C"/>
</dbReference>
<dbReference type="InterPro" id="IPR016036">
    <property type="entry name" value="Malonyl_transacylase_ACP-bd"/>
</dbReference>
<dbReference type="FunFam" id="1.10.1200.10:FF:000007">
    <property type="entry name" value="Probable polyketide synthase pks17"/>
    <property type="match status" value="1"/>
</dbReference>
<dbReference type="SUPFAM" id="SSF53901">
    <property type="entry name" value="Thiolase-like"/>
    <property type="match status" value="2"/>
</dbReference>
<evidence type="ECO:0000256" key="1">
    <source>
        <dbReference type="ARBA" id="ARBA00001957"/>
    </source>
</evidence>
<feature type="domain" description="Carrier" evidence="9">
    <location>
        <begin position="970"/>
        <end position="1045"/>
    </location>
</feature>
<evidence type="ECO:0000256" key="6">
    <source>
        <dbReference type="ARBA" id="ARBA00023268"/>
    </source>
</evidence>
<dbReference type="Pfam" id="PF00109">
    <property type="entry name" value="ketoacyl-synt"/>
    <property type="match status" value="2"/>
</dbReference>
<evidence type="ECO:0000313" key="11">
    <source>
        <dbReference type="EMBL" id="MBB4885424.1"/>
    </source>
</evidence>
<gene>
    <name evidence="11" type="ORF">FHS38_001452</name>
</gene>
<dbReference type="SMART" id="SM00825">
    <property type="entry name" value="PKS_KS"/>
    <property type="match status" value="2"/>
</dbReference>
<dbReference type="InterPro" id="IPR020806">
    <property type="entry name" value="PKS_PP-bd"/>
</dbReference>
<evidence type="ECO:0000259" key="10">
    <source>
        <dbReference type="PROSITE" id="PS52004"/>
    </source>
</evidence>
<feature type="compositionally biased region" description="Low complexity" evidence="8">
    <location>
        <begin position="460"/>
        <end position="480"/>
    </location>
</feature>
<dbReference type="PANTHER" id="PTHR43775">
    <property type="entry name" value="FATTY ACID SYNTHASE"/>
    <property type="match status" value="1"/>
</dbReference>
<protein>
    <submittedName>
        <fullName evidence="11">Acyl transferase domain-containing protein/thioesterase domain-containing protein</fullName>
    </submittedName>
</protein>
<evidence type="ECO:0000313" key="12">
    <source>
        <dbReference type="Proteomes" id="UP000556436"/>
    </source>
</evidence>
<dbReference type="InterPro" id="IPR029058">
    <property type="entry name" value="AB_hydrolase_fold"/>
</dbReference>
<reference evidence="11 12" key="1">
    <citation type="submission" date="2020-08" db="EMBL/GenBank/DDBJ databases">
        <title>Genomic Encyclopedia of Type Strains, Phase III (KMG-III): the genomes of soil and plant-associated and newly described type strains.</title>
        <authorList>
            <person name="Whitman W."/>
        </authorList>
    </citation>
    <scope>NUCLEOTIDE SEQUENCE [LARGE SCALE GENOMIC DNA]</scope>
    <source>
        <strain evidence="11 12">CECT 3265</strain>
    </source>
</reference>
<keyword evidence="5" id="KW-0045">Antibiotic biosynthesis</keyword>
<dbReference type="InterPro" id="IPR020802">
    <property type="entry name" value="TesA-like"/>
</dbReference>
<dbReference type="Pfam" id="PF00698">
    <property type="entry name" value="Acyl_transf_1"/>
    <property type="match status" value="2"/>
</dbReference>
<dbReference type="Pfam" id="PF16197">
    <property type="entry name" value="KAsynt_C_assoc"/>
    <property type="match status" value="2"/>
</dbReference>
<keyword evidence="2" id="KW-0596">Phosphopantetheine</keyword>
<dbReference type="PROSITE" id="PS00012">
    <property type="entry name" value="PHOSPHOPANTETHEINE"/>
    <property type="match status" value="1"/>
</dbReference>
<dbReference type="Pfam" id="PF00975">
    <property type="entry name" value="Thioesterase"/>
    <property type="match status" value="1"/>
</dbReference>
<dbReference type="GO" id="GO:0031177">
    <property type="term" value="F:phosphopantetheine binding"/>
    <property type="evidence" value="ECO:0007669"/>
    <property type="project" value="InterPro"/>
</dbReference>
<dbReference type="InterPro" id="IPR018201">
    <property type="entry name" value="Ketoacyl_synth_AS"/>
</dbReference>
<evidence type="ECO:0000259" key="9">
    <source>
        <dbReference type="PROSITE" id="PS50075"/>
    </source>
</evidence>
<name>A0A7W7PCW9_STRNE</name>
<feature type="region of interest" description="Disordered" evidence="8">
    <location>
        <begin position="460"/>
        <end position="504"/>
    </location>
</feature>
<keyword evidence="7" id="KW-0012">Acyltransferase</keyword>
<sequence length="2282" mass="241186">MVTDDKIRYLLKRVTADLHETRGRLRELEDAAGEPIALVAMGCSLPGGVRSPEDLWRLVVSGQDAIAPFPEDRGWDVDDLYDPDPDRLGKSYAREGGFLADVASFDAGLFGVGPREALALDPQQRLLLEVSWETFERAGITPSSLRGSRTGVFVGTSSQEYAFLVRSARENFEGYSTGYLASVMSGRLAYTFGLEGPAVTVDTACSSSLVALHQAVQALRAGECGLALAGGVAVMATPGMFVEFSRQRGMAADGRCKAFAAAADGTGWGEGVGLVLLERLSDARRNGHPVLAVIRGSAVNQDGASNGLTAPNGPAQQRVIRAALANAGLALSDVDAVEAHGTGTTLGDPIEAQALLATYGQDRPAGQPLWLGSLKSNIGHTQAAAGVAGVIKMVMALRNGVLPSTLHVDAPTPHVDWSSGAVELLTGNRDWPETGRPRRAGVSSFGISGTNAHLILEQAEQEAAASPDVSSDASPDASPDTEPAGPVRISGTTGEDRPASAPVPWMVSARTDRGLREQAARLRDHVRDRPELSPPDVGHSLLTSRTLFDHRAVVLAGDLDGYVTGLAALAEGQVAPEVVEGVATDPGKPVFVFPGQGAQWVGMAAELYRDSAAFRDRLDECAAAVDPLVDFSLVDVVCGADGAASLDRVDVVQPALWAMMVSLAALWRSYGVEPGAVVGHSQGEIAAACVAGALSIEHGARIVALRSRLVAERLSGRGGMAFLALPVDRARDWLAAWETRLAVAAVNGPSSVVVSGDPEALDELLAVAEGEGVRAVRVAVDYASHSAQVETLEAELASLLAGITPRPARIPFFSTVTGAVADTSGLDAAYWYRNLRETVRFDPTVRELLAAGHRTYVEMSPHPVLAVSVEQILDDAATEGVVLTSLRRNEGHLRRFLTSVSEAHVRGVRVDWSSHLGPHRRVVDLPTHAFQRRRYWLDATPDAPAREDDESASTPFRQRLAELPTTERERVVLETVCEHAAAVLNLASSADVDTTRAFTDLGFVSMTAMELRNRLATATGVRLSPAAAFDHPTPEKLSALLLARLTGAHDHAVEPVRAVPVADEPIAIVAMGCRYAGDVASPEQLWDLVASGRDATSSFPANRGWDVEGLYDPEPGRPGRTYVRRGGFLRDADQFDPLLFGISPREALAMDPQQRLLLEVAWEVFERARMSPETVRGSRTGVFVGIAGQDYLPLLTAAPEDSAGHLMTGTSTSVASGRLAYTFGLEGPAVTVDTACSSSLVALHLAVQALRQGDCTAALVAGATILSTPGAFVEFSQQGGLAPDGRCKAFAGSADGTGWGEGVGALLVEPLSEARRHGHPVLALIRGTATNQDGASNGLSAPNGTAQRRVIRQALATAGLTARDVDAVEAHGTGTTLGDPIEAEALLDTYGQGRSAHTPLWLGSLKSNIGHTAAAAGVGGVIKMVMAMDRGVLPPTLHVDDPTPHVDWSSGAVELLTEARQWPDTGRARRAGVSAFGISGTNAHVVLEQAPDENDGSEALPDSPRPAVTLPAVPWVLSGRTGQALRAQADRLRRFVEERPDLRPADIARSLAVRTGLEHRAVVLGQDRDDALAALSRLATEETDPHLISGASRARRRVAFLFSGAGAPGGEPYSRMPVFASAVDEVGAAFAAHLDRPSGEILSGDGEAPADPVLARAALFAGQVARFRLLEHWGVGPTHLLGDFAGEVAAAHCAGALSLADAAALVIALGREALAGADGPDAGTGDAVRRTVKELTFRPPTIPLVSSRTGRPVSPEELRSPEYWVRPDHVSGTPADGMRRLVAEGVHDFLRIGSDGAPAEFDRHDLADDATDDDVVLVPDPDEKGTDEGALLGALARLHVRGVAVDWERMLTDCGAQLVELPTYAFQHQRYWPELSGVSTGSARSHGEGDPARAERGREFRRRLAGAAEDERAGLIATLVRGHVAAVLRLGDGDSVDDETPLPELGFDSLTAVDLRNRIGADLGFRLAPGLVFQHPTVTALTRHLAAQWATAGSSEAGDAEPDDSTGARSTLGPLFARASELGRADEFQELVRRVAAFRTTFDAPEDGFRVPHVRLSRGTAPAKLICFPTFAGGSGAHQYARLAAASRGERDVWALPAPGFTWQEPLPGSVDALARLQADGVEQCAEGNPVVLLGYSAGGWIAHATAAALEERGSGPAAVVLLDSHWPAGAMLPHLHAQIDRARAAGSTDALWTEETRDDAHITAMAHYARLFQDWSPEGISAPTLLVRASEPPFEQAPDDWRPHWHLPHTTADTAGTHFSIIREHSESALRSVHDWLNGLH</sequence>
<dbReference type="Gene3D" id="3.40.366.10">
    <property type="entry name" value="Malonyl-Coenzyme A Acyl Carrier Protein, domain 2"/>
    <property type="match status" value="2"/>
</dbReference>
<keyword evidence="12" id="KW-1185">Reference proteome</keyword>
<feature type="region of interest" description="Disordered" evidence="8">
    <location>
        <begin position="1877"/>
        <end position="1897"/>
    </location>
</feature>
<dbReference type="InterPro" id="IPR016039">
    <property type="entry name" value="Thiolase-like"/>
</dbReference>
<dbReference type="InterPro" id="IPR001031">
    <property type="entry name" value="Thioesterase"/>
</dbReference>
<dbReference type="Gene3D" id="3.30.70.3290">
    <property type="match status" value="1"/>
</dbReference>
<dbReference type="InterPro" id="IPR036736">
    <property type="entry name" value="ACP-like_sf"/>
</dbReference>
<dbReference type="Gene3D" id="1.10.1200.10">
    <property type="entry name" value="ACP-like"/>
    <property type="match status" value="2"/>
</dbReference>
<keyword evidence="6" id="KW-0511">Multifunctional enzyme</keyword>
<dbReference type="InterPro" id="IPR009081">
    <property type="entry name" value="PP-bd_ACP"/>
</dbReference>
<dbReference type="InterPro" id="IPR001227">
    <property type="entry name" value="Ac_transferase_dom_sf"/>
</dbReference>
<dbReference type="GO" id="GO:0004315">
    <property type="term" value="F:3-oxoacyl-[acyl-carrier-protein] synthase activity"/>
    <property type="evidence" value="ECO:0007669"/>
    <property type="project" value="InterPro"/>
</dbReference>
<dbReference type="InterPro" id="IPR014030">
    <property type="entry name" value="Ketoacyl_synth_N"/>
</dbReference>
<dbReference type="SUPFAM" id="SSF52151">
    <property type="entry name" value="FabD/lysophospholipase-like"/>
    <property type="match status" value="2"/>
</dbReference>
<dbReference type="PROSITE" id="PS00606">
    <property type="entry name" value="KS3_1"/>
    <property type="match status" value="2"/>
</dbReference>
<dbReference type="Proteomes" id="UP000556436">
    <property type="component" value="Unassembled WGS sequence"/>
</dbReference>
<accession>A0A7W7PCW9</accession>
<evidence type="ECO:0000256" key="4">
    <source>
        <dbReference type="ARBA" id="ARBA00022679"/>
    </source>
</evidence>
<dbReference type="SMART" id="SM00823">
    <property type="entry name" value="PKS_PP"/>
    <property type="match status" value="2"/>
</dbReference>
<evidence type="ECO:0000256" key="7">
    <source>
        <dbReference type="ARBA" id="ARBA00023315"/>
    </source>
</evidence>
<feature type="compositionally biased region" description="Basic and acidic residues" evidence="8">
    <location>
        <begin position="1885"/>
        <end position="1897"/>
    </location>
</feature>
<evidence type="ECO:0000256" key="5">
    <source>
        <dbReference type="ARBA" id="ARBA00023194"/>
    </source>
</evidence>
<dbReference type="InterPro" id="IPR016035">
    <property type="entry name" value="Acyl_Trfase/lysoPLipase"/>
</dbReference>
<dbReference type="Pfam" id="PF02801">
    <property type="entry name" value="Ketoacyl-synt_C"/>
    <property type="match status" value="2"/>
</dbReference>
<dbReference type="CDD" id="cd00833">
    <property type="entry name" value="PKS"/>
    <property type="match status" value="2"/>
</dbReference>
<dbReference type="GO" id="GO:0006633">
    <property type="term" value="P:fatty acid biosynthetic process"/>
    <property type="evidence" value="ECO:0007669"/>
    <property type="project" value="InterPro"/>
</dbReference>